<organism evidence="2">
    <name type="scientific">Longilinea arvoryzae</name>
    <dbReference type="NCBI Taxonomy" id="360412"/>
    <lineage>
        <taxon>Bacteria</taxon>
        <taxon>Bacillati</taxon>
        <taxon>Chloroflexota</taxon>
        <taxon>Anaerolineae</taxon>
        <taxon>Anaerolineales</taxon>
        <taxon>Anaerolineaceae</taxon>
        <taxon>Longilinea</taxon>
    </lineage>
</organism>
<keyword evidence="1" id="KW-0472">Membrane</keyword>
<keyword evidence="3" id="KW-1185">Reference proteome</keyword>
<gene>
    <name evidence="2" type="ORF">LARV_03484</name>
</gene>
<dbReference type="AlphaFoldDB" id="A0A0S7BCU4"/>
<evidence type="ECO:0008006" key="4">
    <source>
        <dbReference type="Google" id="ProtNLM"/>
    </source>
</evidence>
<keyword evidence="1" id="KW-0812">Transmembrane</keyword>
<evidence type="ECO:0000313" key="3">
    <source>
        <dbReference type="Proteomes" id="UP000055060"/>
    </source>
</evidence>
<feature type="transmembrane region" description="Helical" evidence="1">
    <location>
        <begin position="96"/>
        <end position="120"/>
    </location>
</feature>
<proteinExistence type="predicted"/>
<dbReference type="RefSeq" id="WP_075074852.1">
    <property type="nucleotide sequence ID" value="NZ_DF967972.1"/>
</dbReference>
<sequence>MQTLTRFLTPAILFGLTLAFGFWLSRSGRSFNALLFNLHKLIALSAVVTAGLQFARLFKEQAPLAGLTLMVVAGLCALALFVTGALLSLAKPAPVFVLRIHGIAPFLLLICSAASIFLWMRSEL</sequence>
<dbReference type="STRING" id="360412.LARV_03484"/>
<evidence type="ECO:0000256" key="1">
    <source>
        <dbReference type="SAM" id="Phobius"/>
    </source>
</evidence>
<dbReference type="Proteomes" id="UP000055060">
    <property type="component" value="Unassembled WGS sequence"/>
</dbReference>
<accession>A0A0S7BCU4</accession>
<dbReference type="EMBL" id="DF967972">
    <property type="protein sequence ID" value="GAP15692.1"/>
    <property type="molecule type" value="Genomic_DNA"/>
</dbReference>
<feature type="transmembrane region" description="Helical" evidence="1">
    <location>
        <begin position="7"/>
        <end position="25"/>
    </location>
</feature>
<keyword evidence="1" id="KW-1133">Transmembrane helix</keyword>
<evidence type="ECO:0000313" key="2">
    <source>
        <dbReference type="EMBL" id="GAP15692.1"/>
    </source>
</evidence>
<protein>
    <recommendedName>
        <fullName evidence="4">DUF4405 domain-containing protein</fullName>
    </recommendedName>
</protein>
<reference evidence="2" key="1">
    <citation type="submission" date="2015-07" db="EMBL/GenBank/DDBJ databases">
        <title>Draft Genome Sequences of Anaerolinea thermolimosa IMO-1, Bellilinea caldifistulae GOMI-1, Leptolinea tardivitalis YMTK-2, Levilinea saccharolytica KIBI-1,Longilinea arvoryzae KOME-1, Previously Described as Members of the Anaerolineaceae (Chloroflexi).</title>
        <authorList>
            <person name="Sekiguchi Y."/>
            <person name="Ohashi A."/>
            <person name="Matsuura N."/>
            <person name="Tourlousse M.D."/>
        </authorList>
    </citation>
    <scope>NUCLEOTIDE SEQUENCE [LARGE SCALE GENOMIC DNA]</scope>
    <source>
        <strain evidence="2">KOME-1</strain>
    </source>
</reference>
<feature type="transmembrane region" description="Helical" evidence="1">
    <location>
        <begin position="64"/>
        <end position="90"/>
    </location>
</feature>
<name>A0A0S7BCU4_9CHLR</name>
<feature type="transmembrane region" description="Helical" evidence="1">
    <location>
        <begin position="31"/>
        <end position="52"/>
    </location>
</feature>
<dbReference type="OrthoDB" id="9948496at2"/>